<evidence type="ECO:0000313" key="2">
    <source>
        <dbReference type="EMBL" id="DAE16897.1"/>
    </source>
</evidence>
<sequence>MIYNIPSNNPIMSNKPLTKRQITVLSIMAGKAYKRIQSQGCPLPPLAEWRHQEVWYATGITESLTQCCQEHYVPIYNRLAAYLGDAPIKDRTWSEMGKVIHNLRDAMQRYETAPDYLAAIVRDQLHLSCTGRTVYNTLRDHAAVEHVQHLMYTIINRGRADARKLASETGQETYEPHADPRTMPPGKLADHVGAVPLERHRSALEATWDMTARKYNQGRCNHE</sequence>
<dbReference type="EMBL" id="BK015632">
    <property type="protein sequence ID" value="DAE16897.1"/>
    <property type="molecule type" value="Genomic_DNA"/>
</dbReference>
<reference evidence="2" key="1">
    <citation type="journal article" date="2021" name="Proc. Natl. Acad. Sci. U.S.A.">
        <title>A Catalog of Tens of Thousands of Viruses from Human Metagenomes Reveals Hidden Associations with Chronic Diseases.</title>
        <authorList>
            <person name="Tisza M.J."/>
            <person name="Buck C.B."/>
        </authorList>
    </citation>
    <scope>NUCLEOTIDE SEQUENCE</scope>
    <source>
        <strain evidence="2">CtpnN3</strain>
    </source>
</reference>
<evidence type="ECO:0000256" key="1">
    <source>
        <dbReference type="SAM" id="MobiDB-lite"/>
    </source>
</evidence>
<accession>A0A8S5QDL5</accession>
<name>A0A8S5QDL5_9CAUD</name>
<proteinExistence type="predicted"/>
<feature type="region of interest" description="Disordered" evidence="1">
    <location>
        <begin position="163"/>
        <end position="190"/>
    </location>
</feature>
<protein>
    <submittedName>
        <fullName evidence="2">Uncharacterized protein</fullName>
    </submittedName>
</protein>
<organism evidence="2">
    <name type="scientific">Siphoviridae sp. ctpnN3</name>
    <dbReference type="NCBI Taxonomy" id="2825677"/>
    <lineage>
        <taxon>Viruses</taxon>
        <taxon>Duplodnaviria</taxon>
        <taxon>Heunggongvirae</taxon>
        <taxon>Uroviricota</taxon>
        <taxon>Caudoviricetes</taxon>
    </lineage>
</organism>